<dbReference type="InterPro" id="IPR001789">
    <property type="entry name" value="Sig_transdc_resp-reg_receiver"/>
</dbReference>
<dbReference type="Gene3D" id="3.40.50.2300">
    <property type="match status" value="1"/>
</dbReference>
<feature type="transmembrane region" description="Helical" evidence="2">
    <location>
        <begin position="12"/>
        <end position="31"/>
    </location>
</feature>
<evidence type="ECO:0000313" key="5">
    <source>
        <dbReference type="Proteomes" id="UP000294927"/>
    </source>
</evidence>
<dbReference type="SUPFAM" id="SSF52172">
    <property type="entry name" value="CheY-like"/>
    <property type="match status" value="1"/>
</dbReference>
<dbReference type="OrthoDB" id="88903at2"/>
<sequence>MLAKDFADSHPVITALLIVVALALVAVAVLFQQPIERLLDRLLRAPCEDGPPSSGALWVDDRPDHNARLLNSLRGQGVRLDVACSTAEAVDRLREHTYAIIVSDMSRIEDGDTVLRELERASRQAPVVIFSPFTETSELYSDRAVVSSEAEIKEWLRAVHLLP</sequence>
<evidence type="ECO:0000313" key="4">
    <source>
        <dbReference type="EMBL" id="TDV46842.1"/>
    </source>
</evidence>
<reference evidence="4 5" key="1">
    <citation type="submission" date="2019-03" db="EMBL/GenBank/DDBJ databases">
        <title>Genomic Encyclopedia of Archaeal and Bacterial Type Strains, Phase II (KMG-II): from individual species to whole genera.</title>
        <authorList>
            <person name="Goeker M."/>
        </authorList>
    </citation>
    <scope>NUCLEOTIDE SEQUENCE [LARGE SCALE GENOMIC DNA]</scope>
    <source>
        <strain evidence="4 5">DSM 45499</strain>
    </source>
</reference>
<proteinExistence type="predicted"/>
<dbReference type="Proteomes" id="UP000294927">
    <property type="component" value="Unassembled WGS sequence"/>
</dbReference>
<feature type="domain" description="Response regulatory" evidence="3">
    <location>
        <begin position="55"/>
        <end position="163"/>
    </location>
</feature>
<name>A0A4R7VCL6_9PSEU</name>
<keyword evidence="2" id="KW-0812">Transmembrane</keyword>
<accession>A0A4R7VCL6</accession>
<comment type="caution">
    <text evidence="4">The sequence shown here is derived from an EMBL/GenBank/DDBJ whole genome shotgun (WGS) entry which is preliminary data.</text>
</comment>
<organism evidence="4 5">
    <name type="scientific">Actinophytocola oryzae</name>
    <dbReference type="NCBI Taxonomy" id="502181"/>
    <lineage>
        <taxon>Bacteria</taxon>
        <taxon>Bacillati</taxon>
        <taxon>Actinomycetota</taxon>
        <taxon>Actinomycetes</taxon>
        <taxon>Pseudonocardiales</taxon>
        <taxon>Pseudonocardiaceae</taxon>
    </lineage>
</organism>
<dbReference type="RefSeq" id="WP_133905373.1">
    <property type="nucleotide sequence ID" value="NZ_SOCP01000010.1"/>
</dbReference>
<evidence type="ECO:0000259" key="3">
    <source>
        <dbReference type="PROSITE" id="PS50110"/>
    </source>
</evidence>
<keyword evidence="2" id="KW-1133">Transmembrane helix</keyword>
<dbReference type="CDD" id="cd00156">
    <property type="entry name" value="REC"/>
    <property type="match status" value="1"/>
</dbReference>
<dbReference type="PROSITE" id="PS50110">
    <property type="entry name" value="RESPONSE_REGULATORY"/>
    <property type="match status" value="1"/>
</dbReference>
<dbReference type="EMBL" id="SOCP01000010">
    <property type="protein sequence ID" value="TDV46842.1"/>
    <property type="molecule type" value="Genomic_DNA"/>
</dbReference>
<dbReference type="Pfam" id="PF00072">
    <property type="entry name" value="Response_reg"/>
    <property type="match status" value="1"/>
</dbReference>
<evidence type="ECO:0000256" key="2">
    <source>
        <dbReference type="SAM" id="Phobius"/>
    </source>
</evidence>
<feature type="modified residue" description="4-aspartylphosphate" evidence="1">
    <location>
        <position position="104"/>
    </location>
</feature>
<evidence type="ECO:0000256" key="1">
    <source>
        <dbReference type="PROSITE-ProRule" id="PRU00169"/>
    </source>
</evidence>
<dbReference type="GO" id="GO:0000160">
    <property type="term" value="P:phosphorelay signal transduction system"/>
    <property type="evidence" value="ECO:0007669"/>
    <property type="project" value="InterPro"/>
</dbReference>
<gene>
    <name evidence="4" type="ORF">CLV71_11022</name>
</gene>
<protein>
    <submittedName>
        <fullName evidence="4">Response regulator receiver domain-containing protein</fullName>
    </submittedName>
</protein>
<keyword evidence="5" id="KW-1185">Reference proteome</keyword>
<keyword evidence="1" id="KW-0597">Phosphoprotein</keyword>
<keyword evidence="2" id="KW-0472">Membrane</keyword>
<dbReference type="InterPro" id="IPR011006">
    <property type="entry name" value="CheY-like_superfamily"/>
</dbReference>
<dbReference type="AlphaFoldDB" id="A0A4R7VCL6"/>